<protein>
    <recommendedName>
        <fullName evidence="4">Cytosolic protein</fullName>
    </recommendedName>
</protein>
<dbReference type="Proteomes" id="UP000503088">
    <property type="component" value="Chromosome"/>
</dbReference>
<organism evidence="2 3">
    <name type="scientific">Kroppenstedtia pulmonis</name>
    <dbReference type="NCBI Taxonomy" id="1380685"/>
    <lineage>
        <taxon>Bacteria</taxon>
        <taxon>Bacillati</taxon>
        <taxon>Bacillota</taxon>
        <taxon>Bacilli</taxon>
        <taxon>Bacillales</taxon>
        <taxon>Thermoactinomycetaceae</taxon>
        <taxon>Kroppenstedtia</taxon>
    </lineage>
</organism>
<gene>
    <name evidence="2" type="ORF">GXN76_04010</name>
</gene>
<evidence type="ECO:0000313" key="2">
    <source>
        <dbReference type="EMBL" id="QKG83721.1"/>
    </source>
</evidence>
<dbReference type="EMBL" id="CP048104">
    <property type="protein sequence ID" value="QKG83721.1"/>
    <property type="molecule type" value="Genomic_DNA"/>
</dbReference>
<dbReference type="RefSeq" id="WP_173220730.1">
    <property type="nucleotide sequence ID" value="NZ_CP048104.1"/>
</dbReference>
<reference evidence="2 3" key="1">
    <citation type="submission" date="2020-01" db="EMBL/GenBank/DDBJ databases">
        <authorList>
            <person name="Gulvik C.A."/>
            <person name="Batra D.G."/>
        </authorList>
    </citation>
    <scope>NUCLEOTIDE SEQUENCE [LARGE SCALE GENOMIC DNA]</scope>
    <source>
        <strain evidence="2 3">W9323</strain>
    </source>
</reference>
<dbReference type="KEGG" id="kpul:GXN76_04010"/>
<feature type="compositionally biased region" description="Basic and acidic residues" evidence="1">
    <location>
        <begin position="43"/>
        <end position="53"/>
    </location>
</feature>
<feature type="region of interest" description="Disordered" evidence="1">
    <location>
        <begin position="74"/>
        <end position="94"/>
    </location>
</feature>
<feature type="compositionally biased region" description="Basic and acidic residues" evidence="1">
    <location>
        <begin position="84"/>
        <end position="94"/>
    </location>
</feature>
<evidence type="ECO:0000256" key="1">
    <source>
        <dbReference type="SAM" id="MobiDB-lite"/>
    </source>
</evidence>
<proteinExistence type="predicted"/>
<dbReference type="AlphaFoldDB" id="A0A7D3Y8M3"/>
<accession>A0A7D3Y8M3</accession>
<feature type="region of interest" description="Disordered" evidence="1">
    <location>
        <begin position="30"/>
        <end position="61"/>
    </location>
</feature>
<sequence>MRRGGFLLFPKKREPYRDLKTVESLRNELVPEEFPEGPYGASTHEDKLGKDSPWRPTQHASPRFTYEMRDFHEGIPRQIPGSHPTHDEANEQMD</sequence>
<evidence type="ECO:0000313" key="3">
    <source>
        <dbReference type="Proteomes" id="UP000503088"/>
    </source>
</evidence>
<keyword evidence="3" id="KW-1185">Reference proteome</keyword>
<evidence type="ECO:0008006" key="4">
    <source>
        <dbReference type="Google" id="ProtNLM"/>
    </source>
</evidence>
<name>A0A7D3Y8M3_9BACL</name>